<dbReference type="AlphaFoldDB" id="A0A1I0QDQ2"/>
<proteinExistence type="predicted"/>
<reference evidence="3" key="1">
    <citation type="submission" date="2016-10" db="EMBL/GenBank/DDBJ databases">
        <authorList>
            <person name="Varghese N."/>
            <person name="Submissions S."/>
        </authorList>
    </citation>
    <scope>NUCLEOTIDE SEQUENCE [LARGE SCALE GENOMIC DNA]</scope>
    <source>
        <strain evidence="3">DSM 3695</strain>
    </source>
</reference>
<dbReference type="CDD" id="cd05244">
    <property type="entry name" value="BVR-B_like_SDR_a"/>
    <property type="match status" value="1"/>
</dbReference>
<evidence type="ECO:0000313" key="3">
    <source>
        <dbReference type="Proteomes" id="UP000199310"/>
    </source>
</evidence>
<dbReference type="STRING" id="29529.SAMN04488122_1400"/>
<gene>
    <name evidence="2" type="ORF">SAMN04488122_1400</name>
</gene>
<keyword evidence="3" id="KW-1185">Reference proteome</keyword>
<dbReference type="PANTHER" id="PTHR43355:SF2">
    <property type="entry name" value="FLAVIN REDUCTASE (NADPH)"/>
    <property type="match status" value="1"/>
</dbReference>
<feature type="domain" description="NAD(P)-binding" evidence="1">
    <location>
        <begin position="7"/>
        <end position="200"/>
    </location>
</feature>
<evidence type="ECO:0000313" key="2">
    <source>
        <dbReference type="EMBL" id="SEW25177.1"/>
    </source>
</evidence>
<dbReference type="InterPro" id="IPR036291">
    <property type="entry name" value="NAD(P)-bd_dom_sf"/>
</dbReference>
<organism evidence="2 3">
    <name type="scientific">Chitinophaga arvensicola</name>
    <dbReference type="NCBI Taxonomy" id="29529"/>
    <lineage>
        <taxon>Bacteria</taxon>
        <taxon>Pseudomonadati</taxon>
        <taxon>Bacteroidota</taxon>
        <taxon>Chitinophagia</taxon>
        <taxon>Chitinophagales</taxon>
        <taxon>Chitinophagaceae</taxon>
        <taxon>Chitinophaga</taxon>
    </lineage>
</organism>
<dbReference type="InterPro" id="IPR016040">
    <property type="entry name" value="NAD(P)-bd_dom"/>
</dbReference>
<sequence>MKLLIFGATGGTGRELVTQALRQGHTVTAFVRNPSLVQQQHPQLTIVKGDVLDYNTIEPAIAGHDAVLSAIGMPANKTGVLRSEGTRNIIRAMEKKGLKRFICQTSLGYGDSREVLNRTPFIFKYIIVPFILKKGFADHALQEQYIKGSSLDWVIVRPGNLTDGELTGRYRYGFAPTDPNITVKVSRADVADFMLKQLNDSRFIHQTPGISYWK</sequence>
<evidence type="ECO:0000259" key="1">
    <source>
        <dbReference type="Pfam" id="PF13460"/>
    </source>
</evidence>
<accession>A0A1I0QDQ2</accession>
<dbReference type="SUPFAM" id="SSF51735">
    <property type="entry name" value="NAD(P)-binding Rossmann-fold domains"/>
    <property type="match status" value="1"/>
</dbReference>
<dbReference type="OrthoDB" id="9785372at2"/>
<dbReference type="Pfam" id="PF13460">
    <property type="entry name" value="NAD_binding_10"/>
    <property type="match status" value="1"/>
</dbReference>
<dbReference type="GO" id="GO:0004074">
    <property type="term" value="F:biliverdin reductase [NAD(P)H] activity"/>
    <property type="evidence" value="ECO:0007669"/>
    <property type="project" value="TreeGrafter"/>
</dbReference>
<dbReference type="PANTHER" id="PTHR43355">
    <property type="entry name" value="FLAVIN REDUCTASE (NADPH)"/>
    <property type="match status" value="1"/>
</dbReference>
<name>A0A1I0QDQ2_9BACT</name>
<dbReference type="Proteomes" id="UP000199310">
    <property type="component" value="Unassembled WGS sequence"/>
</dbReference>
<dbReference type="EMBL" id="FOJG01000001">
    <property type="protein sequence ID" value="SEW25177.1"/>
    <property type="molecule type" value="Genomic_DNA"/>
</dbReference>
<protein>
    <submittedName>
        <fullName evidence="2">Putative NADH-flavin reductase</fullName>
    </submittedName>
</protein>
<dbReference type="RefSeq" id="WP_089892314.1">
    <property type="nucleotide sequence ID" value="NZ_FOJG01000001.1"/>
</dbReference>
<dbReference type="GO" id="GO:0042602">
    <property type="term" value="F:riboflavin reductase (NADPH) activity"/>
    <property type="evidence" value="ECO:0007669"/>
    <property type="project" value="TreeGrafter"/>
</dbReference>
<dbReference type="Gene3D" id="3.40.50.720">
    <property type="entry name" value="NAD(P)-binding Rossmann-like Domain"/>
    <property type="match status" value="1"/>
</dbReference>
<dbReference type="InterPro" id="IPR051606">
    <property type="entry name" value="Polyketide_Oxido-like"/>
</dbReference>